<dbReference type="Pfam" id="PF05193">
    <property type="entry name" value="Peptidase_M16_C"/>
    <property type="match status" value="1"/>
</dbReference>
<dbReference type="PANTHER" id="PTHR11851">
    <property type="entry name" value="METALLOPROTEASE"/>
    <property type="match status" value="1"/>
</dbReference>
<sequence length="437" mass="50843">MKSIKANFQKLILPNGLTVLLYHMDSVMSASAFLFVRTGAVFEKEKERGISHLVEHTVFLGTRKYPSGRIVSSIAENLGIYYMGSTSKDGTFYTIKAPYMNFNKGLELLSQFVFSPLLLKEQIDKEKAVILSEYGDFWNDPAKRFDYEIWRKRFLENEHPYSFRPMGKPETIKNLNLKLVLDWYKKYYNPANMILSIAGNFQSKQLINEIKEFFGEKGTKSQQKEPVFNKDDYSGFTIFHQDDKRPQITFYLTFPAFGHKEAERSERIKLKLLCDIFGSTRSSRLQLRLREKDRLVYNVFCERRLMSWMGGIVIRGSTPVDKLTKTLKAIKEEIDKLLKNGVSEDELKLVKNFSAAQTLMYIDNPSEISNYFANEAFYEKEIWFPEKRIEEINKIKAKELNELARKIFNFSKLNLGFLGNIPSSSIKEVGNVFNPFK</sequence>
<evidence type="ECO:0000259" key="3">
    <source>
        <dbReference type="Pfam" id="PF00675"/>
    </source>
</evidence>
<dbReference type="Gene3D" id="3.30.830.10">
    <property type="entry name" value="Metalloenzyme, LuxS/M16 peptidase-like"/>
    <property type="match status" value="2"/>
</dbReference>
<dbReference type="AlphaFoldDB" id="A0A1F7X196"/>
<evidence type="ECO:0000313" key="6">
    <source>
        <dbReference type="Proteomes" id="UP000176939"/>
    </source>
</evidence>
<evidence type="ECO:0000313" key="5">
    <source>
        <dbReference type="EMBL" id="OGM08741.1"/>
    </source>
</evidence>
<dbReference type="PANTHER" id="PTHR11851:SF49">
    <property type="entry name" value="MITOCHONDRIAL-PROCESSING PEPTIDASE SUBUNIT ALPHA"/>
    <property type="match status" value="1"/>
</dbReference>
<dbReference type="Proteomes" id="UP000176939">
    <property type="component" value="Unassembled WGS sequence"/>
</dbReference>
<organism evidence="5 6">
    <name type="scientific">Candidatus Woesebacteria bacterium RBG_13_36_22</name>
    <dbReference type="NCBI Taxonomy" id="1802478"/>
    <lineage>
        <taxon>Bacteria</taxon>
        <taxon>Candidatus Woeseibacteriota</taxon>
    </lineage>
</organism>
<dbReference type="SUPFAM" id="SSF63411">
    <property type="entry name" value="LuxS/MPP-like metallohydrolase"/>
    <property type="match status" value="2"/>
</dbReference>
<dbReference type="PROSITE" id="PS00143">
    <property type="entry name" value="INSULINASE"/>
    <property type="match status" value="1"/>
</dbReference>
<dbReference type="InterPro" id="IPR011765">
    <property type="entry name" value="Pept_M16_N"/>
</dbReference>
<dbReference type="Pfam" id="PF00675">
    <property type="entry name" value="Peptidase_M16"/>
    <property type="match status" value="1"/>
</dbReference>
<dbReference type="GO" id="GO:0006508">
    <property type="term" value="P:proteolysis"/>
    <property type="evidence" value="ECO:0007669"/>
    <property type="project" value="InterPro"/>
</dbReference>
<name>A0A1F7X196_9BACT</name>
<comment type="caution">
    <text evidence="5">The sequence shown here is derived from an EMBL/GenBank/DDBJ whole genome shotgun (WGS) entry which is preliminary data.</text>
</comment>
<evidence type="ECO:0000256" key="2">
    <source>
        <dbReference type="RuleBase" id="RU004447"/>
    </source>
</evidence>
<feature type="domain" description="Peptidase M16 N-terminal" evidence="3">
    <location>
        <begin position="20"/>
        <end position="143"/>
    </location>
</feature>
<proteinExistence type="inferred from homology"/>
<evidence type="ECO:0000259" key="4">
    <source>
        <dbReference type="Pfam" id="PF05193"/>
    </source>
</evidence>
<dbReference type="InterPro" id="IPR011249">
    <property type="entry name" value="Metalloenz_LuxS/M16"/>
</dbReference>
<dbReference type="GO" id="GO:0046872">
    <property type="term" value="F:metal ion binding"/>
    <property type="evidence" value="ECO:0007669"/>
    <property type="project" value="InterPro"/>
</dbReference>
<accession>A0A1F7X196</accession>
<reference evidence="5 6" key="1">
    <citation type="journal article" date="2016" name="Nat. Commun.">
        <title>Thousands of microbial genomes shed light on interconnected biogeochemical processes in an aquifer system.</title>
        <authorList>
            <person name="Anantharaman K."/>
            <person name="Brown C.T."/>
            <person name="Hug L.A."/>
            <person name="Sharon I."/>
            <person name="Castelle C.J."/>
            <person name="Probst A.J."/>
            <person name="Thomas B.C."/>
            <person name="Singh A."/>
            <person name="Wilkins M.J."/>
            <person name="Karaoz U."/>
            <person name="Brodie E.L."/>
            <person name="Williams K.H."/>
            <person name="Hubbard S.S."/>
            <person name="Banfield J.F."/>
        </authorList>
    </citation>
    <scope>NUCLEOTIDE SEQUENCE [LARGE SCALE GENOMIC DNA]</scope>
</reference>
<dbReference type="EMBL" id="MGFQ01000037">
    <property type="protein sequence ID" value="OGM08741.1"/>
    <property type="molecule type" value="Genomic_DNA"/>
</dbReference>
<comment type="similarity">
    <text evidence="1 2">Belongs to the peptidase M16 family.</text>
</comment>
<dbReference type="InterPro" id="IPR050361">
    <property type="entry name" value="MPP/UQCRC_Complex"/>
</dbReference>
<protein>
    <recommendedName>
        <fullName evidence="7">Peptidase M16 N-terminal domain-containing protein</fullName>
    </recommendedName>
</protein>
<dbReference type="InterPro" id="IPR001431">
    <property type="entry name" value="Pept_M16_Zn_BS"/>
</dbReference>
<evidence type="ECO:0008006" key="7">
    <source>
        <dbReference type="Google" id="ProtNLM"/>
    </source>
</evidence>
<dbReference type="InterPro" id="IPR007863">
    <property type="entry name" value="Peptidase_M16_C"/>
</dbReference>
<gene>
    <name evidence="5" type="ORF">A2Z67_00580</name>
</gene>
<dbReference type="GO" id="GO:0004222">
    <property type="term" value="F:metalloendopeptidase activity"/>
    <property type="evidence" value="ECO:0007669"/>
    <property type="project" value="InterPro"/>
</dbReference>
<evidence type="ECO:0000256" key="1">
    <source>
        <dbReference type="ARBA" id="ARBA00007261"/>
    </source>
</evidence>
<feature type="domain" description="Peptidase M16 C-terminal" evidence="4">
    <location>
        <begin position="175"/>
        <end position="352"/>
    </location>
</feature>